<sequence>MKQYSEDVLAERGFVFDEEATKEETKNKFNSNGYKIYTQWLKDERIASIGVNNDTEDKHIISSLNKLEEDRKKNTN</sequence>
<dbReference type="AlphaFoldDB" id="A0A419V5C4"/>
<evidence type="ECO:0000313" key="2">
    <source>
        <dbReference type="Proteomes" id="UP000285120"/>
    </source>
</evidence>
<dbReference type="EMBL" id="RAPK01000007">
    <property type="protein sequence ID" value="RKD75184.1"/>
    <property type="molecule type" value="Genomic_DNA"/>
</dbReference>
<gene>
    <name evidence="1" type="ORF">ATL39_0881</name>
</gene>
<proteinExistence type="predicted"/>
<comment type="caution">
    <text evidence="1">The sequence shown here is derived from an EMBL/GenBank/DDBJ whole genome shotgun (WGS) entry which is preliminary data.</text>
</comment>
<dbReference type="Proteomes" id="UP000285120">
    <property type="component" value="Unassembled WGS sequence"/>
</dbReference>
<dbReference type="RefSeq" id="WP_120192084.1">
    <property type="nucleotide sequence ID" value="NZ_RAPK01000007.1"/>
</dbReference>
<reference evidence="1 2" key="1">
    <citation type="submission" date="2018-09" db="EMBL/GenBank/DDBJ databases">
        <title>Genomic Encyclopedia of Archaeal and Bacterial Type Strains, Phase II (KMG-II): from individual species to whole genera.</title>
        <authorList>
            <person name="Goeker M."/>
        </authorList>
    </citation>
    <scope>NUCLEOTIDE SEQUENCE [LARGE SCALE GENOMIC DNA]</scope>
    <source>
        <strain evidence="1 2">DSM 17008</strain>
    </source>
</reference>
<organism evidence="1 2">
    <name type="scientific">Sinobaca qinghaiensis</name>
    <dbReference type="NCBI Taxonomy" id="342944"/>
    <lineage>
        <taxon>Bacteria</taxon>
        <taxon>Bacillati</taxon>
        <taxon>Bacillota</taxon>
        <taxon>Bacilli</taxon>
        <taxon>Bacillales</taxon>
        <taxon>Sporolactobacillaceae</taxon>
        <taxon>Sinobaca</taxon>
    </lineage>
</organism>
<protein>
    <submittedName>
        <fullName evidence="1">Uncharacterized protein</fullName>
    </submittedName>
</protein>
<name>A0A419V5C4_9BACL</name>
<accession>A0A419V5C4</accession>
<evidence type="ECO:0000313" key="1">
    <source>
        <dbReference type="EMBL" id="RKD75184.1"/>
    </source>
</evidence>
<keyword evidence="2" id="KW-1185">Reference proteome</keyword>